<organism evidence="8 9">
    <name type="scientific">Cryoendolithus antarcticus</name>
    <dbReference type="NCBI Taxonomy" id="1507870"/>
    <lineage>
        <taxon>Eukaryota</taxon>
        <taxon>Fungi</taxon>
        <taxon>Dikarya</taxon>
        <taxon>Ascomycota</taxon>
        <taxon>Pezizomycotina</taxon>
        <taxon>Dothideomycetes</taxon>
        <taxon>Dothideomycetidae</taxon>
        <taxon>Cladosporiales</taxon>
        <taxon>Cladosporiaceae</taxon>
        <taxon>Cryoendolithus</taxon>
    </lineage>
</organism>
<dbReference type="GO" id="GO:0006351">
    <property type="term" value="P:DNA-templated transcription"/>
    <property type="evidence" value="ECO:0007669"/>
    <property type="project" value="InterPro"/>
</dbReference>
<dbReference type="InterPro" id="IPR007219">
    <property type="entry name" value="XnlR_reg_dom"/>
</dbReference>
<protein>
    <recommendedName>
        <fullName evidence="7">Xylanolytic transcriptional activator regulatory domain-containing protein</fullName>
    </recommendedName>
</protein>
<dbReference type="STRING" id="1507870.A0A1V8TTL0"/>
<dbReference type="Proteomes" id="UP000192596">
    <property type="component" value="Unassembled WGS sequence"/>
</dbReference>
<sequence>MTDGQDTRGPSRSRISPELDATEIGGQYVDTTSDLSFLARARKRLIGFRGLDTESQYSALQPLTTAGDKPMVTSNDLPVLPDDYEAPELLDLYFDVCIATYKPLHRPTVDRWYAMAQSQNGAGNVSQVLGHAKASVLLCIFAVVNFHRQKARGATDDVTALTISDAYFQQSAKLTETETGAPHLESAQARLIQVLYLLMMSRVNQAWYIFGNLLQILSAMGMHRRDRKRSIVDNRADYIHKQCRKRVFWCAYTLDKYLGVVLGRPRHFHDDDIDQDYPDCVNYDDMTPTGRTTESNNEGGLIDGFVCNAKLSRIVGKISRELYSIKSTPERNRIEATQRLTRDLDEWYASLPSFISSVRPSILPRRHEIPSIDREKLTELAESCLVHLAQATASNSPSRRYSIILEELRMEAAASGNTSQRSGERTWVPPPPSATSYISQTSPSQIPLSTSAHTGSSHGYADMLDLPLTGLFQDWQTSDWLDLDASAFGTMSGSSPDMQWFDDA</sequence>
<evidence type="ECO:0000256" key="6">
    <source>
        <dbReference type="SAM" id="MobiDB-lite"/>
    </source>
</evidence>
<dbReference type="GO" id="GO:0045944">
    <property type="term" value="P:positive regulation of transcription by RNA polymerase II"/>
    <property type="evidence" value="ECO:0007669"/>
    <property type="project" value="TreeGrafter"/>
</dbReference>
<evidence type="ECO:0000256" key="3">
    <source>
        <dbReference type="ARBA" id="ARBA00023125"/>
    </source>
</evidence>
<evidence type="ECO:0000313" key="8">
    <source>
        <dbReference type="EMBL" id="OQO14668.1"/>
    </source>
</evidence>
<evidence type="ECO:0000256" key="5">
    <source>
        <dbReference type="ARBA" id="ARBA00023242"/>
    </source>
</evidence>
<feature type="compositionally biased region" description="Polar residues" evidence="6">
    <location>
        <begin position="434"/>
        <end position="454"/>
    </location>
</feature>
<comment type="caution">
    <text evidence="8">The sequence shown here is derived from an EMBL/GenBank/DDBJ whole genome shotgun (WGS) entry which is preliminary data.</text>
</comment>
<dbReference type="Pfam" id="PF04082">
    <property type="entry name" value="Fungal_trans"/>
    <property type="match status" value="1"/>
</dbReference>
<comment type="subcellular location">
    <subcellularLocation>
        <location evidence="1">Nucleus</location>
    </subcellularLocation>
</comment>
<evidence type="ECO:0000256" key="4">
    <source>
        <dbReference type="ARBA" id="ARBA00023163"/>
    </source>
</evidence>
<dbReference type="InParanoid" id="A0A1V8TTL0"/>
<gene>
    <name evidence="8" type="ORF">B0A48_00049</name>
</gene>
<evidence type="ECO:0000256" key="2">
    <source>
        <dbReference type="ARBA" id="ARBA00023015"/>
    </source>
</evidence>
<dbReference type="GO" id="GO:0005634">
    <property type="term" value="C:nucleus"/>
    <property type="evidence" value="ECO:0007669"/>
    <property type="project" value="UniProtKB-SubCell"/>
</dbReference>
<dbReference type="SMART" id="SM00906">
    <property type="entry name" value="Fungal_trans"/>
    <property type="match status" value="1"/>
</dbReference>
<proteinExistence type="predicted"/>
<feature type="region of interest" description="Disordered" evidence="6">
    <location>
        <begin position="414"/>
        <end position="454"/>
    </location>
</feature>
<dbReference type="OrthoDB" id="3037908at2759"/>
<keyword evidence="2" id="KW-0805">Transcription regulation</keyword>
<dbReference type="EMBL" id="NAJO01000001">
    <property type="protein sequence ID" value="OQO14668.1"/>
    <property type="molecule type" value="Genomic_DNA"/>
</dbReference>
<dbReference type="AlphaFoldDB" id="A0A1V8TTL0"/>
<dbReference type="CDD" id="cd12148">
    <property type="entry name" value="fungal_TF_MHR"/>
    <property type="match status" value="1"/>
</dbReference>
<keyword evidence="4" id="KW-0804">Transcription</keyword>
<evidence type="ECO:0000259" key="7">
    <source>
        <dbReference type="SMART" id="SM00906"/>
    </source>
</evidence>
<keyword evidence="5" id="KW-0539">Nucleus</keyword>
<reference evidence="9" key="1">
    <citation type="submission" date="2017-03" db="EMBL/GenBank/DDBJ databases">
        <title>Genomes of endolithic fungi from Antarctica.</title>
        <authorList>
            <person name="Coleine C."/>
            <person name="Masonjones S."/>
            <person name="Stajich J.E."/>
        </authorList>
    </citation>
    <scope>NUCLEOTIDE SEQUENCE [LARGE SCALE GENOMIC DNA]</scope>
    <source>
        <strain evidence="9">CCFEE 5527</strain>
    </source>
</reference>
<feature type="domain" description="Xylanolytic transcriptional activator regulatory" evidence="7">
    <location>
        <begin position="206"/>
        <end position="284"/>
    </location>
</feature>
<dbReference type="GO" id="GO:0043565">
    <property type="term" value="F:sequence-specific DNA binding"/>
    <property type="evidence" value="ECO:0007669"/>
    <property type="project" value="TreeGrafter"/>
</dbReference>
<evidence type="ECO:0000256" key="1">
    <source>
        <dbReference type="ARBA" id="ARBA00004123"/>
    </source>
</evidence>
<keyword evidence="3" id="KW-0238">DNA-binding</keyword>
<evidence type="ECO:0000313" key="9">
    <source>
        <dbReference type="Proteomes" id="UP000192596"/>
    </source>
</evidence>
<accession>A0A1V8TTL0</accession>
<keyword evidence="9" id="KW-1185">Reference proteome</keyword>
<dbReference type="PANTHER" id="PTHR47540:SF2">
    <property type="entry name" value="ZN(II)2CYS6 TRANSCRIPTION FACTOR (EUROFUNG)"/>
    <property type="match status" value="1"/>
</dbReference>
<name>A0A1V8TTL0_9PEZI</name>
<dbReference type="GO" id="GO:0008270">
    <property type="term" value="F:zinc ion binding"/>
    <property type="evidence" value="ECO:0007669"/>
    <property type="project" value="InterPro"/>
</dbReference>
<dbReference type="InterPro" id="IPR051711">
    <property type="entry name" value="Stress_Response_Reg"/>
</dbReference>
<dbReference type="PANTHER" id="PTHR47540">
    <property type="entry name" value="THIAMINE REPRESSIBLE GENES REGULATORY PROTEIN THI5"/>
    <property type="match status" value="1"/>
</dbReference>